<organism evidence="2 3">
    <name type="scientific">candidate division KSB3 bacterium</name>
    <dbReference type="NCBI Taxonomy" id="2044937"/>
    <lineage>
        <taxon>Bacteria</taxon>
        <taxon>candidate division KSB3</taxon>
    </lineage>
</organism>
<evidence type="ECO:0000313" key="2">
    <source>
        <dbReference type="EMBL" id="PIE35043.1"/>
    </source>
</evidence>
<reference evidence="2 3" key="1">
    <citation type="submission" date="2017-10" db="EMBL/GenBank/DDBJ databases">
        <title>Novel microbial diversity and functional potential in the marine mammal oral microbiome.</title>
        <authorList>
            <person name="Dudek N.K."/>
            <person name="Sun C.L."/>
            <person name="Burstein D."/>
            <person name="Kantor R.S."/>
            <person name="Aliaga Goltsman D.S."/>
            <person name="Bik E.M."/>
            <person name="Thomas B.C."/>
            <person name="Banfield J.F."/>
            <person name="Relman D.A."/>
        </authorList>
    </citation>
    <scope>NUCLEOTIDE SEQUENCE [LARGE SCALE GENOMIC DNA]</scope>
    <source>
        <strain evidence="2">DOLJORAL78_47_16</strain>
    </source>
</reference>
<feature type="chain" id="PRO_5013942684" evidence="1">
    <location>
        <begin position="31"/>
        <end position="342"/>
    </location>
</feature>
<dbReference type="EMBL" id="PDSK01000066">
    <property type="protein sequence ID" value="PIE35043.1"/>
    <property type="molecule type" value="Genomic_DNA"/>
</dbReference>
<name>A0A2G6KH96_9BACT</name>
<protein>
    <submittedName>
        <fullName evidence="2">Uncharacterized protein</fullName>
    </submittedName>
</protein>
<feature type="signal peptide" evidence="1">
    <location>
        <begin position="1"/>
        <end position="30"/>
    </location>
</feature>
<dbReference type="AlphaFoldDB" id="A0A2G6KH96"/>
<keyword evidence="1" id="KW-0732">Signal</keyword>
<sequence>MFKKRVHCIMVSLVALTLVLILFSGGHADAQSTRSIVPSPRITIETIDPATGMAKRSFCTGTNAIDVKISNGSGYGQYVSIINRDTRGVERTLFSGQLQTGTSYLSRLLGTQLALTGPAGIETLQVAINGSTDTSSQISYYVQECGSSNPGGSWPDYGYPGYAQVWAQVVPYAIEQGKKGMIYLQASVGAQSYATYYFEILNSWGQLWKRIPITKQPYERYLVTLPVGTKTKPGRLTYTVNILMEPVFGGQSQKIGSSRFSFMVVTPGSGQAPYHPGYPGYPAPYQDYQGYSGVMPYGIDPYAGMGTSGYGMPQSSMPSPYGSSSYYGFSLMGGATGERQIQ</sequence>
<evidence type="ECO:0000256" key="1">
    <source>
        <dbReference type="SAM" id="SignalP"/>
    </source>
</evidence>
<dbReference type="Proteomes" id="UP000230821">
    <property type="component" value="Unassembled WGS sequence"/>
</dbReference>
<comment type="caution">
    <text evidence="2">The sequence shown here is derived from an EMBL/GenBank/DDBJ whole genome shotgun (WGS) entry which is preliminary data.</text>
</comment>
<accession>A0A2G6KH96</accession>
<proteinExistence type="predicted"/>
<gene>
    <name evidence="2" type="ORF">CSA56_05815</name>
</gene>
<evidence type="ECO:0000313" key="3">
    <source>
        <dbReference type="Proteomes" id="UP000230821"/>
    </source>
</evidence>